<dbReference type="Proteomes" id="UP000620139">
    <property type="component" value="Unassembled WGS sequence"/>
</dbReference>
<keyword evidence="2" id="KW-0808">Transferase</keyword>
<proteinExistence type="predicted"/>
<dbReference type="InterPro" id="IPR029063">
    <property type="entry name" value="SAM-dependent_MTases_sf"/>
</dbReference>
<organism evidence="3 4">
    <name type="scientific">Inhella gelatinilytica</name>
    <dbReference type="NCBI Taxonomy" id="2795030"/>
    <lineage>
        <taxon>Bacteria</taxon>
        <taxon>Pseudomonadati</taxon>
        <taxon>Pseudomonadota</taxon>
        <taxon>Betaproteobacteria</taxon>
        <taxon>Burkholderiales</taxon>
        <taxon>Sphaerotilaceae</taxon>
        <taxon>Inhella</taxon>
    </lineage>
</organism>
<dbReference type="InterPro" id="IPR050602">
    <property type="entry name" value="Malonyl-ACP_OMT"/>
</dbReference>
<dbReference type="EMBL" id="JAEDAL010000004">
    <property type="protein sequence ID" value="MBH9553172.1"/>
    <property type="molecule type" value="Genomic_DNA"/>
</dbReference>
<evidence type="ECO:0000256" key="1">
    <source>
        <dbReference type="ARBA" id="ARBA00022603"/>
    </source>
</evidence>
<dbReference type="AlphaFoldDB" id="A0A931NDK6"/>
<dbReference type="PANTHER" id="PTHR13090:SF1">
    <property type="entry name" value="ARGININE-HYDROXYLASE NDUFAF5, MITOCHONDRIAL"/>
    <property type="match status" value="1"/>
</dbReference>
<evidence type="ECO:0000256" key="2">
    <source>
        <dbReference type="ARBA" id="ARBA00022679"/>
    </source>
</evidence>
<sequence>MTLLPPDPNAVQRQRRRLEGRGEVPWLMQALSARMAERLPLIKLEARSIVLWHSRVGGGSEAVRARYPEAQLVWVEEGAAALAARQQVARPWWQPWRTVNDCVCEPSELKAGLSDMVWANLGVLGVNDPQAVFARWSYALAPQGYVLFSSLGPDSFLELRSLYAAHGWGAATPAWMDLHDLGDALLQAGFADPVMDQERLTLTWGCAEDLWRDLQALGGNVAPDRFVGCRTPGWRARWLAAAESHLRGPDGRLRLTLEFVCGHAIRAEPRSTGESTVPLSDLQAQLRRRRAPY</sequence>
<dbReference type="SUPFAM" id="SSF53335">
    <property type="entry name" value="S-adenosyl-L-methionine-dependent methyltransferases"/>
    <property type="match status" value="1"/>
</dbReference>
<dbReference type="RefSeq" id="WP_198100794.1">
    <property type="nucleotide sequence ID" value="NZ_JAEDAL010000004.1"/>
</dbReference>
<accession>A0A931NDK6</accession>
<keyword evidence="4" id="KW-1185">Reference proteome</keyword>
<name>A0A931NDK6_9BURK</name>
<evidence type="ECO:0000313" key="4">
    <source>
        <dbReference type="Proteomes" id="UP000620139"/>
    </source>
</evidence>
<protein>
    <submittedName>
        <fullName evidence="3">Biotin synthase</fullName>
    </submittedName>
</protein>
<dbReference type="GO" id="GO:0008168">
    <property type="term" value="F:methyltransferase activity"/>
    <property type="evidence" value="ECO:0007669"/>
    <property type="project" value="UniProtKB-KW"/>
</dbReference>
<reference evidence="3" key="1">
    <citation type="submission" date="2020-12" db="EMBL/GenBank/DDBJ databases">
        <title>The genome sequence of Inhella sp. 4Y17.</title>
        <authorList>
            <person name="Liu Y."/>
        </authorList>
    </citation>
    <scope>NUCLEOTIDE SEQUENCE</scope>
    <source>
        <strain evidence="3">4Y10</strain>
    </source>
</reference>
<gene>
    <name evidence="3" type="ORF">I7X43_09970</name>
</gene>
<comment type="caution">
    <text evidence="3">The sequence shown here is derived from an EMBL/GenBank/DDBJ whole genome shotgun (WGS) entry which is preliminary data.</text>
</comment>
<dbReference type="Gene3D" id="3.40.50.150">
    <property type="entry name" value="Vaccinia Virus protein VP39"/>
    <property type="match status" value="1"/>
</dbReference>
<keyword evidence="1" id="KW-0489">Methyltransferase</keyword>
<dbReference type="PANTHER" id="PTHR13090">
    <property type="entry name" value="ARGININE-HYDROXYLASE NDUFAF5, MITOCHONDRIAL"/>
    <property type="match status" value="1"/>
</dbReference>
<evidence type="ECO:0000313" key="3">
    <source>
        <dbReference type="EMBL" id="MBH9553172.1"/>
    </source>
</evidence>
<dbReference type="GO" id="GO:0032259">
    <property type="term" value="P:methylation"/>
    <property type="evidence" value="ECO:0007669"/>
    <property type="project" value="UniProtKB-KW"/>
</dbReference>